<gene>
    <name evidence="1" type="ORF">OKW52_18120</name>
</gene>
<dbReference type="Proteomes" id="UP001208938">
    <property type="component" value="Unassembled WGS sequence"/>
</dbReference>
<dbReference type="InterPro" id="IPR038042">
    <property type="entry name" value="Gp37-like"/>
</dbReference>
<dbReference type="RefSeq" id="WP_264506944.1">
    <property type="nucleotide sequence ID" value="NZ_JAPDFL010000001.1"/>
</dbReference>
<evidence type="ECO:0008006" key="3">
    <source>
        <dbReference type="Google" id="ProtNLM"/>
    </source>
</evidence>
<protein>
    <recommendedName>
        <fullName evidence="3">SCP2 domain-containing protein</fullName>
    </recommendedName>
</protein>
<accession>A0ABT3H2W0</accession>
<organism evidence="1 2">
    <name type="scientific">Pararhodobacter zhoushanensis</name>
    <dbReference type="NCBI Taxonomy" id="2479545"/>
    <lineage>
        <taxon>Bacteria</taxon>
        <taxon>Pseudomonadati</taxon>
        <taxon>Pseudomonadota</taxon>
        <taxon>Alphaproteobacteria</taxon>
        <taxon>Rhodobacterales</taxon>
        <taxon>Paracoccaceae</taxon>
        <taxon>Pararhodobacter</taxon>
    </lineage>
</organism>
<dbReference type="EMBL" id="JAPDFL010000001">
    <property type="protein sequence ID" value="MCW1934119.1"/>
    <property type="molecule type" value="Genomic_DNA"/>
</dbReference>
<evidence type="ECO:0000313" key="2">
    <source>
        <dbReference type="Proteomes" id="UP001208938"/>
    </source>
</evidence>
<evidence type="ECO:0000313" key="1">
    <source>
        <dbReference type="EMBL" id="MCW1934119.1"/>
    </source>
</evidence>
<reference evidence="1 2" key="1">
    <citation type="submission" date="2022-10" db="EMBL/GenBank/DDBJ databases">
        <title>Pararhodobacter sp. nov., isolated from marine algae.</title>
        <authorList>
            <person name="Choi B.J."/>
            <person name="Kim J.M."/>
            <person name="Lee J.K."/>
            <person name="Choi D.G."/>
            <person name="Jeon C.O."/>
        </authorList>
    </citation>
    <scope>NUCLEOTIDE SEQUENCE [LARGE SCALE GENOMIC DNA]</scope>
    <source>
        <strain evidence="1 2">ZQ420</strain>
    </source>
</reference>
<keyword evidence="2" id="KW-1185">Reference proteome</keyword>
<name>A0ABT3H2W0_9RHOB</name>
<comment type="caution">
    <text evidence="1">The sequence shown here is derived from an EMBL/GenBank/DDBJ whole genome shotgun (WGS) entry which is preliminary data.</text>
</comment>
<proteinExistence type="predicted"/>
<dbReference type="InterPro" id="IPR056912">
    <property type="entry name" value="Phage_JBD30_tail_term-like"/>
</dbReference>
<sequence>MLEATLQRLAARVPGLVGRLRGAAEFSALVASNDIRQVQAGAYVLAMSLAGGQARAATGAFVQEVEEGLSVILTQRAEDPLGGTGRDWIITQRDAVIAALAGWVPTGAPGPMRLKRGQMLNVARGLLVYQLDLAVASQLRIDPR</sequence>
<dbReference type="Gene3D" id="3.30.2000.10">
    <property type="entry name" value="Phage tail protein-like"/>
    <property type="match status" value="1"/>
</dbReference>
<dbReference type="Pfam" id="PF23840">
    <property type="entry name" value="Phage_tail_terminator"/>
    <property type="match status" value="1"/>
</dbReference>